<accession>A0A0K2W7N6</accession>
<dbReference type="GO" id="GO:0055085">
    <property type="term" value="P:transmembrane transport"/>
    <property type="evidence" value="ECO:0007669"/>
    <property type="project" value="InterPro"/>
</dbReference>
<dbReference type="Proteomes" id="UP000182888">
    <property type="component" value="Unassembled WGS sequence"/>
</dbReference>
<dbReference type="PANTHER" id="PTHR43357:SF4">
    <property type="entry name" value="INNER MEMBRANE ABC TRANSPORTER PERMEASE PROTEIN YDCV"/>
    <property type="match status" value="1"/>
</dbReference>
<feature type="transmembrane region" description="Helical" evidence="8">
    <location>
        <begin position="12"/>
        <end position="39"/>
    </location>
</feature>
<feature type="transmembrane region" description="Helical" evidence="8">
    <location>
        <begin position="129"/>
        <end position="152"/>
    </location>
</feature>
<evidence type="ECO:0000256" key="1">
    <source>
        <dbReference type="ARBA" id="ARBA00004429"/>
    </source>
</evidence>
<dbReference type="Gene3D" id="1.10.3720.10">
    <property type="entry name" value="MetI-like"/>
    <property type="match status" value="1"/>
</dbReference>
<keyword evidence="2 8" id="KW-0813">Transport</keyword>
<name>A0A0K2W7N6_MESPL</name>
<keyword evidence="5 8" id="KW-0812">Transmembrane</keyword>
<dbReference type="InterPro" id="IPR000515">
    <property type="entry name" value="MetI-like"/>
</dbReference>
<evidence type="ECO:0000313" key="11">
    <source>
        <dbReference type="Proteomes" id="UP000182888"/>
    </source>
</evidence>
<dbReference type="EMBL" id="CCND01000052">
    <property type="protein sequence ID" value="CDX63523.1"/>
    <property type="molecule type" value="Genomic_DNA"/>
</dbReference>
<reference evidence="11" key="1">
    <citation type="submission" date="2014-08" db="EMBL/GenBank/DDBJ databases">
        <authorList>
            <person name="Edwards T."/>
        </authorList>
    </citation>
    <scope>NUCLEOTIDE SEQUENCE [LARGE SCALE GENOMIC DNA]</scope>
</reference>
<evidence type="ECO:0000256" key="7">
    <source>
        <dbReference type="ARBA" id="ARBA00023136"/>
    </source>
</evidence>
<gene>
    <name evidence="10" type="ORF">MPL1032_90058</name>
</gene>
<feature type="transmembrane region" description="Helical" evidence="8">
    <location>
        <begin position="232"/>
        <end position="254"/>
    </location>
</feature>
<dbReference type="InterPro" id="IPR035906">
    <property type="entry name" value="MetI-like_sf"/>
</dbReference>
<dbReference type="AlphaFoldDB" id="A0A0K2W7N6"/>
<dbReference type="CDD" id="cd06261">
    <property type="entry name" value="TM_PBP2"/>
    <property type="match status" value="1"/>
</dbReference>
<feature type="domain" description="ABC transmembrane type-1" evidence="9">
    <location>
        <begin position="62"/>
        <end position="253"/>
    </location>
</feature>
<evidence type="ECO:0000256" key="8">
    <source>
        <dbReference type="RuleBase" id="RU363032"/>
    </source>
</evidence>
<protein>
    <submittedName>
        <fullName evidence="10">Putative ABC transporter</fullName>
    </submittedName>
</protein>
<dbReference type="PROSITE" id="PS50928">
    <property type="entry name" value="ABC_TM1"/>
    <property type="match status" value="1"/>
</dbReference>
<evidence type="ECO:0000256" key="5">
    <source>
        <dbReference type="ARBA" id="ARBA00022692"/>
    </source>
</evidence>
<sequence>MTKARFLQGTFVTLICLFILAPIVSVTLGAFTETAYVVFPPRGFTFKWYLNAFRQGQAIDALLCSLGLAAASATIATIVAFGIANTTRQRNSRFYGFLRALALMPAMLPAVFLGLALLVAYSWLHLRGLPALLVGHVIIAMPFALSMIAVGLNALNPQLESAARSLGASPRQVLFKITLPLIGWSLLSGWGFAFMVSFGALEVSLFLSSSTVVTLPVYIFASLEWMPMDPTLTAVASGVILLTLIVLVVSARVARLDRFLRR</sequence>
<proteinExistence type="inferred from homology"/>
<comment type="subcellular location">
    <subcellularLocation>
        <location evidence="1">Cell inner membrane</location>
        <topology evidence="1">Multi-pass membrane protein</topology>
    </subcellularLocation>
    <subcellularLocation>
        <location evidence="8">Cell membrane</location>
        <topology evidence="8">Multi-pass membrane protein</topology>
    </subcellularLocation>
</comment>
<evidence type="ECO:0000256" key="6">
    <source>
        <dbReference type="ARBA" id="ARBA00022989"/>
    </source>
</evidence>
<feature type="transmembrane region" description="Helical" evidence="8">
    <location>
        <begin position="96"/>
        <end position="123"/>
    </location>
</feature>
<keyword evidence="4" id="KW-0997">Cell inner membrane</keyword>
<evidence type="ECO:0000259" key="9">
    <source>
        <dbReference type="PROSITE" id="PS50928"/>
    </source>
</evidence>
<evidence type="ECO:0000256" key="3">
    <source>
        <dbReference type="ARBA" id="ARBA00022475"/>
    </source>
</evidence>
<keyword evidence="7 8" id="KW-0472">Membrane</keyword>
<dbReference type="SUPFAM" id="SSF161098">
    <property type="entry name" value="MetI-like"/>
    <property type="match status" value="1"/>
</dbReference>
<dbReference type="PANTHER" id="PTHR43357">
    <property type="entry name" value="INNER MEMBRANE ABC TRANSPORTER PERMEASE PROTEIN YDCV"/>
    <property type="match status" value="1"/>
</dbReference>
<keyword evidence="3" id="KW-1003">Cell membrane</keyword>
<comment type="similarity">
    <text evidence="8">Belongs to the binding-protein-dependent transport system permease family.</text>
</comment>
<keyword evidence="6 8" id="KW-1133">Transmembrane helix</keyword>
<dbReference type="GO" id="GO:0005886">
    <property type="term" value="C:plasma membrane"/>
    <property type="evidence" value="ECO:0007669"/>
    <property type="project" value="UniProtKB-SubCell"/>
</dbReference>
<feature type="transmembrane region" description="Helical" evidence="8">
    <location>
        <begin position="59"/>
        <end position="84"/>
    </location>
</feature>
<evidence type="ECO:0000313" key="10">
    <source>
        <dbReference type="EMBL" id="CDX63523.1"/>
    </source>
</evidence>
<dbReference type="Pfam" id="PF00528">
    <property type="entry name" value="BPD_transp_1"/>
    <property type="match status" value="1"/>
</dbReference>
<feature type="transmembrane region" description="Helical" evidence="8">
    <location>
        <begin position="173"/>
        <end position="201"/>
    </location>
</feature>
<evidence type="ECO:0000256" key="4">
    <source>
        <dbReference type="ARBA" id="ARBA00022519"/>
    </source>
</evidence>
<evidence type="ECO:0000256" key="2">
    <source>
        <dbReference type="ARBA" id="ARBA00022448"/>
    </source>
</evidence>
<organism evidence="10 11">
    <name type="scientific">Mesorhizobium plurifarium</name>
    <dbReference type="NCBI Taxonomy" id="69974"/>
    <lineage>
        <taxon>Bacteria</taxon>
        <taxon>Pseudomonadati</taxon>
        <taxon>Pseudomonadota</taxon>
        <taxon>Alphaproteobacteria</taxon>
        <taxon>Hyphomicrobiales</taxon>
        <taxon>Phyllobacteriaceae</taxon>
        <taxon>Mesorhizobium</taxon>
    </lineage>
</organism>